<gene>
    <name evidence="2" type="ORF">EOE66_05220</name>
</gene>
<evidence type="ECO:0000313" key="3">
    <source>
        <dbReference type="Proteomes" id="UP000285575"/>
    </source>
</evidence>
<proteinExistence type="inferred from homology"/>
<dbReference type="Proteomes" id="UP000285575">
    <property type="component" value="Unassembled WGS sequence"/>
</dbReference>
<comment type="caution">
    <text evidence="2">The sequence shown here is derived from an EMBL/GenBank/DDBJ whole genome shotgun (WGS) entry which is preliminary data.</text>
</comment>
<reference evidence="2 3" key="1">
    <citation type="submission" date="2019-01" db="EMBL/GenBank/DDBJ databases">
        <authorList>
            <person name="Chen W.-M."/>
        </authorList>
    </citation>
    <scope>NUCLEOTIDE SEQUENCE [LARGE SCALE GENOMIC DNA]</scope>
    <source>
        <strain evidence="2 3">KYPY4</strain>
    </source>
</reference>
<dbReference type="AlphaFoldDB" id="A0A437RK56"/>
<accession>A0A437RK56</accession>
<organism evidence="2 3">
    <name type="scientific">Rubrivivax rivuli</name>
    <dbReference type="NCBI Taxonomy" id="1862385"/>
    <lineage>
        <taxon>Bacteria</taxon>
        <taxon>Pseudomonadati</taxon>
        <taxon>Pseudomonadota</taxon>
        <taxon>Betaproteobacteria</taxon>
        <taxon>Burkholderiales</taxon>
        <taxon>Sphaerotilaceae</taxon>
        <taxon>Rubrivivax</taxon>
    </lineage>
</organism>
<dbReference type="InterPro" id="IPR042297">
    <property type="entry name" value="Antirestriction_sf"/>
</dbReference>
<dbReference type="InterPro" id="IPR004914">
    <property type="entry name" value="Antirestrict"/>
</dbReference>
<dbReference type="Pfam" id="PF03230">
    <property type="entry name" value="Antirestrict"/>
    <property type="match status" value="1"/>
</dbReference>
<name>A0A437RK56_9BURK</name>
<sequence length="171" mass="19638">MSTQTDPLSATPSWTFFDPTRLHISQRREKPIGMRVHDPNSDNSRVLQLHSLEIFRWLGLAVPHVIWWLTDERQKPNLVAITELESGVAYVVPFGGRTHFRCRRSGEPFRPDTSADATGLCATLFSLHAFHTRLLHKRVELAVEASVMASQLSAFVRQHPERDQIYQLLRE</sequence>
<dbReference type="Gene3D" id="3.30.70.3580">
    <property type="entry name" value="Antirestriction protein"/>
    <property type="match status" value="1"/>
</dbReference>
<evidence type="ECO:0000313" key="2">
    <source>
        <dbReference type="EMBL" id="RVU47163.1"/>
    </source>
</evidence>
<evidence type="ECO:0000256" key="1">
    <source>
        <dbReference type="ARBA" id="ARBA00008618"/>
    </source>
</evidence>
<comment type="similarity">
    <text evidence="1">Belongs to the antirestriction protein family.</text>
</comment>
<dbReference type="EMBL" id="SACR01000002">
    <property type="protein sequence ID" value="RVU47163.1"/>
    <property type="molecule type" value="Genomic_DNA"/>
</dbReference>
<protein>
    <submittedName>
        <fullName evidence="2">Uncharacterized protein</fullName>
    </submittedName>
</protein>
<keyword evidence="3" id="KW-1185">Reference proteome</keyword>
<dbReference type="OrthoDB" id="1164967at2"/>